<evidence type="ECO:0008006" key="3">
    <source>
        <dbReference type="Google" id="ProtNLM"/>
    </source>
</evidence>
<gene>
    <name evidence="1" type="ORF">GCM10022246_17580</name>
</gene>
<proteinExistence type="predicted"/>
<comment type="caution">
    <text evidence="1">The sequence shown here is derived from an EMBL/GenBank/DDBJ whole genome shotgun (WGS) entry which is preliminary data.</text>
</comment>
<evidence type="ECO:0000313" key="2">
    <source>
        <dbReference type="Proteomes" id="UP001501081"/>
    </source>
</evidence>
<reference evidence="2" key="1">
    <citation type="journal article" date="2019" name="Int. J. Syst. Evol. Microbiol.">
        <title>The Global Catalogue of Microorganisms (GCM) 10K type strain sequencing project: providing services to taxonomists for standard genome sequencing and annotation.</title>
        <authorList>
            <consortium name="The Broad Institute Genomics Platform"/>
            <consortium name="The Broad Institute Genome Sequencing Center for Infectious Disease"/>
            <person name="Wu L."/>
            <person name="Ma J."/>
        </authorList>
    </citation>
    <scope>NUCLEOTIDE SEQUENCE [LARGE SCALE GENOMIC DNA]</scope>
    <source>
        <strain evidence="2">JCM 17338</strain>
    </source>
</reference>
<evidence type="ECO:0000313" key="1">
    <source>
        <dbReference type="EMBL" id="GAA3964969.1"/>
    </source>
</evidence>
<protein>
    <recommendedName>
        <fullName evidence="3">CheB-type methylesterase domain-containing protein</fullName>
    </recommendedName>
</protein>
<organism evidence="1 2">
    <name type="scientific">Pedobacter ginsengiterrae</name>
    <dbReference type="NCBI Taxonomy" id="871696"/>
    <lineage>
        <taxon>Bacteria</taxon>
        <taxon>Pseudomonadati</taxon>
        <taxon>Bacteroidota</taxon>
        <taxon>Sphingobacteriia</taxon>
        <taxon>Sphingobacteriales</taxon>
        <taxon>Sphingobacteriaceae</taxon>
        <taxon>Pedobacter</taxon>
    </lineage>
</organism>
<accession>A0ABP7PG55</accession>
<dbReference type="Proteomes" id="UP001501081">
    <property type="component" value="Unassembled WGS sequence"/>
</dbReference>
<sequence>MVKFGEKAESRLEIIKTPRTRHNKNLRLIFVVSAVINGEDTATVIANALNNQPAVSIETPNSLLIVGKMPITPNSVVMIPKAPSARIYIDLFIYSNISMFFS</sequence>
<name>A0ABP7PG55_9SPHI</name>
<dbReference type="EMBL" id="BAABAK010000009">
    <property type="protein sequence ID" value="GAA3964969.1"/>
    <property type="molecule type" value="Genomic_DNA"/>
</dbReference>
<keyword evidence="2" id="KW-1185">Reference proteome</keyword>